<protein>
    <submittedName>
        <fullName evidence="1">Uncharacterized protein</fullName>
    </submittedName>
</protein>
<dbReference type="eggNOG" id="ENOG502ZRBI">
    <property type="taxonomic scope" value="Bacteria"/>
</dbReference>
<dbReference type="RefSeq" id="WP_026849711.1">
    <property type="nucleotide sequence ID" value="NZ_CP011454.1"/>
</dbReference>
<dbReference type="EMBL" id="CP011454">
    <property type="protein sequence ID" value="AMW05203.1"/>
    <property type="molecule type" value="Genomic_DNA"/>
</dbReference>
<keyword evidence="2" id="KW-1185">Reference proteome</keyword>
<organism evidence="1 2">
    <name type="scientific">Gemmatimonas phototrophica</name>
    <dbReference type="NCBI Taxonomy" id="1379270"/>
    <lineage>
        <taxon>Bacteria</taxon>
        <taxon>Pseudomonadati</taxon>
        <taxon>Gemmatimonadota</taxon>
        <taxon>Gemmatimonadia</taxon>
        <taxon>Gemmatimonadales</taxon>
        <taxon>Gemmatimonadaceae</taxon>
        <taxon>Gemmatimonas</taxon>
    </lineage>
</organism>
<dbReference type="OrthoDB" id="9876875at2"/>
<reference evidence="1 2" key="1">
    <citation type="journal article" date="2014" name="Proc. Natl. Acad. Sci. U.S.A.">
        <title>Functional type 2 photosynthetic reaction centers found in the rare bacterial phylum Gemmatimonadetes.</title>
        <authorList>
            <person name="Zeng Y."/>
            <person name="Feng F."/>
            <person name="Medova H."/>
            <person name="Dean J."/>
            <person name="Koblizek M."/>
        </authorList>
    </citation>
    <scope>NUCLEOTIDE SEQUENCE [LARGE SCALE GENOMIC DNA]</scope>
    <source>
        <strain evidence="1 2">AP64</strain>
    </source>
</reference>
<dbReference type="Proteomes" id="UP000076404">
    <property type="component" value="Chromosome"/>
</dbReference>
<name>A0A143BKR4_9BACT</name>
<evidence type="ECO:0000313" key="1">
    <source>
        <dbReference type="EMBL" id="AMW05203.1"/>
    </source>
</evidence>
<evidence type="ECO:0000313" key="2">
    <source>
        <dbReference type="Proteomes" id="UP000076404"/>
    </source>
</evidence>
<sequence length="137" mass="14571">MSDTSQPYGPNTPAIRRFLVRFAGLGAGDRQAVVTRYSAAATTRSYLKAEGALATAIERSGREPLRDALSGPLLQLVRRPNAPEPTEANALDGLDEVAEPALAALLALLVRDLLASTELEALYTAFHEVIPLADLTS</sequence>
<gene>
    <name evidence="1" type="ORF">GEMMAAP_11040</name>
</gene>
<dbReference type="AlphaFoldDB" id="A0A143BKR4"/>
<proteinExistence type="predicted"/>
<reference evidence="1 2" key="2">
    <citation type="journal article" date="2016" name="Environ. Microbiol. Rep.">
        <title>Metagenomic evidence for the presence of phototrophic Gemmatimonadetes bacteria in diverse environments.</title>
        <authorList>
            <person name="Zeng Y."/>
            <person name="Baumbach J."/>
            <person name="Barbosa E.G."/>
            <person name="Azevedo V."/>
            <person name="Zhang C."/>
            <person name="Koblizek M."/>
        </authorList>
    </citation>
    <scope>NUCLEOTIDE SEQUENCE [LARGE SCALE GENOMIC DNA]</scope>
    <source>
        <strain evidence="1 2">AP64</strain>
    </source>
</reference>
<accession>A0A143BKR4</accession>
<dbReference type="KEGG" id="gph:GEMMAAP_11040"/>